<sequence length="404" mass="46237">MEKKNFILDSFKTITSTILVAFSLQLFAYPTISHTLGSEAFGEILSVYTIITIASVVIGNTLNNIRMINANEYNENFIYRNFVLILIVSCLIESLILVFLFQYFYKIDKITIFCLLVLNILMILRIYLNVYFRLKLQFSKILNAAIFQVFGLAIGILLFKCFEYWILIFLLSEICIVLYTLYTLRYLKFNNNSNQLKQKSILPDYLNLLVSNSLNNVNIYIDRIILLPIIGGGAVAVSFLATFIGKIFATFMFPINNVILSYISVKATNNKKRLYFIVNVYGVILSVFIILVSYPTTVFIVEYFYHHNSSEVRPFIILGNIGVFLGVIATMIQSLNTKYISITKQTSYVTIHTIIYIILSLILTGIYGLYGFFIITLIANVIKVFLLTYIGVKDCDTYTSNEVQ</sequence>
<evidence type="ECO:0000256" key="6">
    <source>
        <dbReference type="SAM" id="Phobius"/>
    </source>
</evidence>
<keyword evidence="5 6" id="KW-0472">Membrane</keyword>
<feature type="transmembrane region" description="Helical" evidence="6">
    <location>
        <begin position="44"/>
        <end position="62"/>
    </location>
</feature>
<dbReference type="Proteomes" id="UP001065705">
    <property type="component" value="Chromosome"/>
</dbReference>
<dbReference type="InterPro" id="IPR050833">
    <property type="entry name" value="Poly_Biosynth_Transport"/>
</dbReference>
<dbReference type="RefSeq" id="WP_262626606.1">
    <property type="nucleotide sequence ID" value="NZ_CP094809.1"/>
</dbReference>
<proteinExistence type="predicted"/>
<comment type="subcellular location">
    <subcellularLocation>
        <location evidence="1">Cell membrane</location>
        <topology evidence="1">Multi-pass membrane protein</topology>
    </subcellularLocation>
</comment>
<gene>
    <name evidence="7" type="ORF">MUA95_02110</name>
</gene>
<dbReference type="PANTHER" id="PTHR30250">
    <property type="entry name" value="PST FAMILY PREDICTED COLANIC ACID TRANSPORTER"/>
    <property type="match status" value="1"/>
</dbReference>
<evidence type="ECO:0000256" key="4">
    <source>
        <dbReference type="ARBA" id="ARBA00022989"/>
    </source>
</evidence>
<protein>
    <submittedName>
        <fullName evidence="7">Capsular biosynthesis protein</fullName>
    </submittedName>
</protein>
<name>A0ABD7TWU1_9STAP</name>
<reference evidence="7" key="1">
    <citation type="submission" date="2022-03" db="EMBL/GenBank/DDBJ databases">
        <title>Comparative Genomics of East African Camel-Associated Staphylococcaceae spp.: Diversity and Inheritance of Traits Involved in Host-Pathogen Interactions.</title>
        <authorList>
            <person name="Akarsu H."/>
            <person name="Liljander A."/>
            <person name="Younan M."/>
            <person name="Brodard I."/>
            <person name="Glucks I."/>
            <person name="Labroussaa F."/>
            <person name="Overesch G."/>
            <person name="Kuhnert P."/>
            <person name="Perreten V."/>
            <person name="Drexler J.F."/>
            <person name="Corman V.M."/>
            <person name="Falquet L."/>
            <person name="Jores J."/>
        </authorList>
    </citation>
    <scope>NUCLEOTIDE SEQUENCE</scope>
    <source>
        <strain evidence="7">IVB6197</strain>
    </source>
</reference>
<feature type="transmembrane region" description="Helical" evidence="6">
    <location>
        <begin position="274"/>
        <end position="295"/>
    </location>
</feature>
<accession>A0ABD7TWU1</accession>
<feature type="transmembrane region" description="Helical" evidence="6">
    <location>
        <begin position="372"/>
        <end position="392"/>
    </location>
</feature>
<feature type="transmembrane region" description="Helical" evidence="6">
    <location>
        <begin position="140"/>
        <end position="159"/>
    </location>
</feature>
<dbReference type="EMBL" id="CP094809">
    <property type="protein sequence ID" value="UXU57626.1"/>
    <property type="molecule type" value="Genomic_DNA"/>
</dbReference>
<dbReference type="GO" id="GO:0005886">
    <property type="term" value="C:plasma membrane"/>
    <property type="evidence" value="ECO:0007669"/>
    <property type="project" value="UniProtKB-SubCell"/>
</dbReference>
<evidence type="ECO:0000313" key="8">
    <source>
        <dbReference type="Proteomes" id="UP001065705"/>
    </source>
</evidence>
<evidence type="ECO:0000256" key="1">
    <source>
        <dbReference type="ARBA" id="ARBA00004651"/>
    </source>
</evidence>
<dbReference type="PANTHER" id="PTHR30250:SF11">
    <property type="entry name" value="O-ANTIGEN TRANSPORTER-RELATED"/>
    <property type="match status" value="1"/>
</dbReference>
<keyword evidence="4 6" id="KW-1133">Transmembrane helix</keyword>
<dbReference type="AlphaFoldDB" id="A0ABD7TWU1"/>
<keyword evidence="2" id="KW-1003">Cell membrane</keyword>
<feature type="transmembrane region" description="Helical" evidence="6">
    <location>
        <begin position="315"/>
        <end position="335"/>
    </location>
</feature>
<evidence type="ECO:0000256" key="2">
    <source>
        <dbReference type="ARBA" id="ARBA00022475"/>
    </source>
</evidence>
<keyword evidence="3 6" id="KW-0812">Transmembrane</keyword>
<feature type="transmembrane region" description="Helical" evidence="6">
    <location>
        <begin position="227"/>
        <end position="253"/>
    </location>
</feature>
<feature type="transmembrane region" description="Helical" evidence="6">
    <location>
        <begin position="165"/>
        <end position="184"/>
    </location>
</feature>
<evidence type="ECO:0000256" key="3">
    <source>
        <dbReference type="ARBA" id="ARBA00022692"/>
    </source>
</evidence>
<evidence type="ECO:0000256" key="5">
    <source>
        <dbReference type="ARBA" id="ARBA00023136"/>
    </source>
</evidence>
<feature type="transmembrane region" description="Helical" evidence="6">
    <location>
        <begin position="82"/>
        <end position="104"/>
    </location>
</feature>
<evidence type="ECO:0000313" key="7">
    <source>
        <dbReference type="EMBL" id="UXU57626.1"/>
    </source>
</evidence>
<organism evidence="7 8">
    <name type="scientific">Staphylococcus agnetis</name>
    <dbReference type="NCBI Taxonomy" id="985762"/>
    <lineage>
        <taxon>Bacteria</taxon>
        <taxon>Bacillati</taxon>
        <taxon>Bacillota</taxon>
        <taxon>Bacilli</taxon>
        <taxon>Bacillales</taxon>
        <taxon>Staphylococcaceae</taxon>
        <taxon>Staphylococcus</taxon>
    </lineage>
</organism>
<feature type="transmembrane region" description="Helical" evidence="6">
    <location>
        <begin position="347"/>
        <end position="366"/>
    </location>
</feature>
<feature type="transmembrane region" description="Helical" evidence="6">
    <location>
        <begin position="110"/>
        <end position="128"/>
    </location>
</feature>